<gene>
    <name evidence="2" type="ORF">DILT_LOCUS15634</name>
</gene>
<feature type="compositionally biased region" description="Basic and acidic residues" evidence="1">
    <location>
        <begin position="18"/>
        <end position="28"/>
    </location>
</feature>
<organism evidence="2 3">
    <name type="scientific">Dibothriocephalus latus</name>
    <name type="common">Fish tapeworm</name>
    <name type="synonym">Diphyllobothrium latum</name>
    <dbReference type="NCBI Taxonomy" id="60516"/>
    <lineage>
        <taxon>Eukaryota</taxon>
        <taxon>Metazoa</taxon>
        <taxon>Spiralia</taxon>
        <taxon>Lophotrochozoa</taxon>
        <taxon>Platyhelminthes</taxon>
        <taxon>Cestoda</taxon>
        <taxon>Eucestoda</taxon>
        <taxon>Diphyllobothriidea</taxon>
        <taxon>Diphyllobothriidae</taxon>
        <taxon>Dibothriocephalus</taxon>
    </lineage>
</organism>
<dbReference type="EMBL" id="UYRU01080256">
    <property type="protein sequence ID" value="VDN30879.1"/>
    <property type="molecule type" value="Genomic_DNA"/>
</dbReference>
<feature type="region of interest" description="Disordered" evidence="1">
    <location>
        <begin position="1"/>
        <end position="28"/>
    </location>
</feature>
<dbReference type="Proteomes" id="UP000281553">
    <property type="component" value="Unassembled WGS sequence"/>
</dbReference>
<accession>A0A3P7QKY4</accession>
<evidence type="ECO:0000313" key="2">
    <source>
        <dbReference type="EMBL" id="VDN30879.1"/>
    </source>
</evidence>
<dbReference type="AlphaFoldDB" id="A0A3P7QKY4"/>
<reference evidence="2 3" key="1">
    <citation type="submission" date="2018-11" db="EMBL/GenBank/DDBJ databases">
        <authorList>
            <consortium name="Pathogen Informatics"/>
        </authorList>
    </citation>
    <scope>NUCLEOTIDE SEQUENCE [LARGE SCALE GENOMIC DNA]</scope>
</reference>
<evidence type="ECO:0000256" key="1">
    <source>
        <dbReference type="SAM" id="MobiDB-lite"/>
    </source>
</evidence>
<protein>
    <submittedName>
        <fullName evidence="2">Uncharacterized protein</fullName>
    </submittedName>
</protein>
<name>A0A3P7QKY4_DIBLA</name>
<evidence type="ECO:0000313" key="3">
    <source>
        <dbReference type="Proteomes" id="UP000281553"/>
    </source>
</evidence>
<sequence>MLIVDGEPQNGPPPTKVARLEKSPESGKVHVEVVEEEDEDLVMLD</sequence>
<proteinExistence type="predicted"/>
<keyword evidence="3" id="KW-1185">Reference proteome</keyword>